<evidence type="ECO:0000256" key="2">
    <source>
        <dbReference type="ARBA" id="ARBA00022737"/>
    </source>
</evidence>
<dbReference type="InterPro" id="IPR045344">
    <property type="entry name" value="C-JID"/>
</dbReference>
<dbReference type="Gene3D" id="3.80.10.10">
    <property type="entry name" value="Ribonuclease Inhibitor"/>
    <property type="match status" value="3"/>
</dbReference>
<dbReference type="SUPFAM" id="SSF52058">
    <property type="entry name" value="L domain-like"/>
    <property type="match status" value="2"/>
</dbReference>
<reference evidence="5" key="1">
    <citation type="submission" date="2018-02" db="EMBL/GenBank/DDBJ databases">
        <authorList>
            <person name="Cohen D.B."/>
            <person name="Kent A.D."/>
        </authorList>
    </citation>
    <scope>NUCLEOTIDE SEQUENCE</scope>
</reference>
<dbReference type="InterPro" id="IPR001611">
    <property type="entry name" value="Leu-rich_rpt"/>
</dbReference>
<dbReference type="EMBL" id="OIVN01000892">
    <property type="protein sequence ID" value="SPC87091.1"/>
    <property type="molecule type" value="Genomic_DNA"/>
</dbReference>
<dbReference type="InterPro" id="IPR003591">
    <property type="entry name" value="Leu-rich_rpt_typical-subtyp"/>
</dbReference>
<name>A0A2N9FJJ0_FAGSY</name>
<dbReference type="Pfam" id="PF20160">
    <property type="entry name" value="C-JID"/>
    <property type="match status" value="1"/>
</dbReference>
<dbReference type="Pfam" id="PF00560">
    <property type="entry name" value="LRR_1"/>
    <property type="match status" value="3"/>
</dbReference>
<dbReference type="PROSITE" id="PS51450">
    <property type="entry name" value="LRR"/>
    <property type="match status" value="1"/>
</dbReference>
<keyword evidence="1" id="KW-0433">Leucine-rich repeat</keyword>
<proteinExistence type="predicted"/>
<keyword evidence="2" id="KW-0677">Repeat</keyword>
<organism evidence="5">
    <name type="scientific">Fagus sylvatica</name>
    <name type="common">Beechnut</name>
    <dbReference type="NCBI Taxonomy" id="28930"/>
    <lineage>
        <taxon>Eukaryota</taxon>
        <taxon>Viridiplantae</taxon>
        <taxon>Streptophyta</taxon>
        <taxon>Embryophyta</taxon>
        <taxon>Tracheophyta</taxon>
        <taxon>Spermatophyta</taxon>
        <taxon>Magnoliopsida</taxon>
        <taxon>eudicotyledons</taxon>
        <taxon>Gunneridae</taxon>
        <taxon>Pentapetalae</taxon>
        <taxon>rosids</taxon>
        <taxon>fabids</taxon>
        <taxon>Fagales</taxon>
        <taxon>Fagaceae</taxon>
        <taxon>Fagus</taxon>
    </lineage>
</organism>
<dbReference type="InterPro" id="IPR032675">
    <property type="entry name" value="LRR_dom_sf"/>
</dbReference>
<evidence type="ECO:0000256" key="1">
    <source>
        <dbReference type="ARBA" id="ARBA00022614"/>
    </source>
</evidence>
<protein>
    <recommendedName>
        <fullName evidence="4">TIR domain-containing protein</fullName>
    </recommendedName>
</protein>
<dbReference type="Gene3D" id="3.40.50.10140">
    <property type="entry name" value="Toll/interleukin-1 receptor homology (TIR) domain"/>
    <property type="match status" value="1"/>
</dbReference>
<dbReference type="InterPro" id="IPR000157">
    <property type="entry name" value="TIR_dom"/>
</dbReference>
<dbReference type="InterPro" id="IPR035897">
    <property type="entry name" value="Toll_tir_struct_dom_sf"/>
</dbReference>
<keyword evidence="3" id="KW-0520">NAD</keyword>
<feature type="domain" description="TIR" evidence="4">
    <location>
        <begin position="21"/>
        <end position="191"/>
    </location>
</feature>
<dbReference type="FunFam" id="3.40.50.10140:FF:000007">
    <property type="entry name" value="Disease resistance protein (TIR-NBS-LRR class)"/>
    <property type="match status" value="1"/>
</dbReference>
<dbReference type="PROSITE" id="PS50104">
    <property type="entry name" value="TIR"/>
    <property type="match status" value="1"/>
</dbReference>
<sequence length="1111" mass="125331">MALMGLTASQSFPSSSSTAQWKYDVFLSFRGEDTRNTFADLLYDAFKRKGIKTFKDDVKLEKGKAISLELLKAIEESRFAIVILSKNYASSTWCLDELAKIIDCKKEMGMTVLPIFYDVEPSDVRKQMGTFALAFIEHEKHFKENIEKVEMWRAALSQVGNLVGWPIMNRYQSEVIQSIMGLISRKLSYAYSEVTEGLVGIDSRVVEMESCLAVGLNGVRFIGIWAMGGMDKNILWMHDLLEEMGKYLVCQECPHEPAKRSRLWLCKDIKNILTKNTGTDSVQAIDMRSIHCEGKEARWNPDAFSKMCNLKFLRIRNIYFQHGPKHLSNDLRVLDWSEYPSKSLPLSFQSDELVQLRLQGSKIEQLWIGIKNFDKLKFIDLAHSSKLIITPDFTRVPNLEKLVLKNCTNLRELHPSIGILKKLILLNLQWCEKLTHLPSKFEMESLVSLKLSGCSNVKKIPEFVGNMECLQHLSLDNTAITELPSFVEPLIGLSFLTLSYCKNLVCLPDSICNSKSLKSLDLSGCSKFDKLPENLGNFEVLEELYLDGTSIKELPSSVERLISLTSLDLTDCENCVFPSSIICSLKSLKYLNLSGCSKFDDLLKNLGNVKGLEEFNLSGTSIKELPSSIECLTSLTLLTLRYCKNLVCLPHTICSLKSLESIDLSGCTKFENLPENLGNVKALKKLDLSGTAIKKLPSSVECLIGLTSLTLRNCKNLVCLPSTICSLKSLEFLDLFGCSKFDNVPENLGNFEGLELLDLSGTAIQDVPSSIVLLKNMKELYIHGCKGTSCSFYSMPTSHDPIGISMLLASLSCLHSLTHLELSDCNIWAIPNDIGCLSSLVELNLSGNNFVSLPESISKLFELIILRLEGCKRLQSLRDVPSTTTFVHANYCTSLERLPELQNDPFRSYHSYLCYRCLNCFKLVDIIQTDNNMLQGQSGKLPNRLDIIIPGSEIPKWFSHESMGHKVSIQVPSYHGWDERMGIALCTVFVPNERHQYPRDCQLSCSFEVNGSRVESPVFSGFTEKYGKVELHHLWLLYLSHYELSHFSFRSDWNKAWSQIDTTGFGQLKIELSTQSLEVKKVGVRLVYEQDIEDLNRTMAQCSNNNNSLYI</sequence>
<evidence type="ECO:0000259" key="4">
    <source>
        <dbReference type="PROSITE" id="PS50104"/>
    </source>
</evidence>
<dbReference type="InterPro" id="IPR044974">
    <property type="entry name" value="Disease_R_plants"/>
</dbReference>
<dbReference type="SMART" id="SM00255">
    <property type="entry name" value="TIR"/>
    <property type="match status" value="1"/>
</dbReference>
<dbReference type="PANTHER" id="PTHR11017:SF559">
    <property type="entry name" value="DISEASE RESISTANCE PROTEIN CHL1"/>
    <property type="match status" value="1"/>
</dbReference>
<dbReference type="GO" id="GO:0007165">
    <property type="term" value="P:signal transduction"/>
    <property type="evidence" value="ECO:0007669"/>
    <property type="project" value="InterPro"/>
</dbReference>
<dbReference type="InterPro" id="IPR055414">
    <property type="entry name" value="LRR_R13L4/SHOC2-like"/>
</dbReference>
<dbReference type="Pfam" id="PF23598">
    <property type="entry name" value="LRR_14"/>
    <property type="match status" value="1"/>
</dbReference>
<accession>A0A2N9FJJ0</accession>
<dbReference type="Pfam" id="PF01582">
    <property type="entry name" value="TIR"/>
    <property type="match status" value="1"/>
</dbReference>
<evidence type="ECO:0000256" key="3">
    <source>
        <dbReference type="ARBA" id="ARBA00023027"/>
    </source>
</evidence>
<dbReference type="SUPFAM" id="SSF52200">
    <property type="entry name" value="Toll/Interleukin receptor TIR domain"/>
    <property type="match status" value="1"/>
</dbReference>
<dbReference type="GO" id="GO:0006952">
    <property type="term" value="P:defense response"/>
    <property type="evidence" value="ECO:0007669"/>
    <property type="project" value="InterPro"/>
</dbReference>
<dbReference type="SMART" id="SM00369">
    <property type="entry name" value="LRR_TYP"/>
    <property type="match status" value="7"/>
</dbReference>
<gene>
    <name evidence="5" type="ORF">FSB_LOCUS14973</name>
</gene>
<dbReference type="PANTHER" id="PTHR11017">
    <property type="entry name" value="LEUCINE-RICH REPEAT-CONTAINING PROTEIN"/>
    <property type="match status" value="1"/>
</dbReference>
<dbReference type="AlphaFoldDB" id="A0A2N9FJJ0"/>
<evidence type="ECO:0000313" key="5">
    <source>
        <dbReference type="EMBL" id="SPC87091.1"/>
    </source>
</evidence>
<dbReference type="SUPFAM" id="SSF52047">
    <property type="entry name" value="RNI-like"/>
    <property type="match status" value="1"/>
</dbReference>